<dbReference type="Proteomes" id="UP000018721">
    <property type="component" value="Unassembled WGS sequence"/>
</dbReference>
<evidence type="ECO:0000313" key="2">
    <source>
        <dbReference type="Proteomes" id="UP000018721"/>
    </source>
</evidence>
<evidence type="ECO:0000313" key="1">
    <source>
        <dbReference type="EMBL" id="ETI34135.1"/>
    </source>
</evidence>
<name>V9E4V3_PHYNI</name>
<accession>V9E4V3</accession>
<reference evidence="1 2" key="1">
    <citation type="submission" date="2013-11" db="EMBL/GenBank/DDBJ databases">
        <title>The Genome Sequence of Phytophthora parasitica P1569.</title>
        <authorList>
            <consortium name="The Broad Institute Genomics Platform"/>
            <person name="Russ C."/>
            <person name="Tyler B."/>
            <person name="Panabieres F."/>
            <person name="Shan W."/>
            <person name="Tripathy S."/>
            <person name="Grunwald N."/>
            <person name="Machado M."/>
            <person name="Johnson C.S."/>
            <person name="Arredondo F."/>
            <person name="Hong C."/>
            <person name="Coffey M."/>
            <person name="Young S.K."/>
            <person name="Zeng Q."/>
            <person name="Gargeya S."/>
            <person name="Fitzgerald M."/>
            <person name="Abouelleil A."/>
            <person name="Alvarado L."/>
            <person name="Chapman S.B."/>
            <person name="Gainer-Dewar J."/>
            <person name="Goldberg J."/>
            <person name="Griggs A."/>
            <person name="Gujja S."/>
            <person name="Hansen M."/>
            <person name="Howarth C."/>
            <person name="Imamovic A."/>
            <person name="Ireland A."/>
            <person name="Larimer J."/>
            <person name="McCowan C."/>
            <person name="Murphy C."/>
            <person name="Pearson M."/>
            <person name="Poon T.W."/>
            <person name="Priest M."/>
            <person name="Roberts A."/>
            <person name="Saif S."/>
            <person name="Shea T."/>
            <person name="Sykes S."/>
            <person name="Wortman J."/>
            <person name="Nusbaum C."/>
            <person name="Birren B."/>
        </authorList>
    </citation>
    <scope>NUCLEOTIDE SEQUENCE [LARGE SCALE GENOMIC DNA]</scope>
    <source>
        <strain evidence="1 2">P1569</strain>
    </source>
</reference>
<keyword evidence="2" id="KW-1185">Reference proteome</keyword>
<gene>
    <name evidence="1" type="ORF">F443_19301</name>
</gene>
<dbReference type="AlphaFoldDB" id="V9E4V3"/>
<organism evidence="1 2">
    <name type="scientific">Phytophthora nicotianae P1569</name>
    <dbReference type="NCBI Taxonomy" id="1317065"/>
    <lineage>
        <taxon>Eukaryota</taxon>
        <taxon>Sar</taxon>
        <taxon>Stramenopiles</taxon>
        <taxon>Oomycota</taxon>
        <taxon>Peronosporomycetes</taxon>
        <taxon>Peronosporales</taxon>
        <taxon>Peronosporaceae</taxon>
        <taxon>Phytophthora</taxon>
    </lineage>
</organism>
<sequence>MGGGDVGKAFTAALERTGTTLTSQDLVEQYAPLPQADKQPIVLEQCKFFALFDADPV</sequence>
<comment type="caution">
    <text evidence="1">The sequence shown here is derived from an EMBL/GenBank/DDBJ whole genome shotgun (WGS) entry which is preliminary data.</text>
</comment>
<dbReference type="HOGENOM" id="CLU_3000617_0_0_1"/>
<dbReference type="OrthoDB" id="97883at2759"/>
<dbReference type="EMBL" id="ANIZ01003349">
    <property type="protein sequence ID" value="ETI34135.1"/>
    <property type="molecule type" value="Genomic_DNA"/>
</dbReference>
<protein>
    <submittedName>
        <fullName evidence="1">Uncharacterized protein</fullName>
    </submittedName>
</protein>
<proteinExistence type="predicted"/>